<dbReference type="InterPro" id="IPR001766">
    <property type="entry name" value="Fork_head_dom"/>
</dbReference>
<dbReference type="Ensembl" id="ENSPSIT00000009979.1">
    <property type="protein sequence ID" value="ENSPSIP00000009929.1"/>
    <property type="gene ID" value="ENSPSIG00000009024.1"/>
</dbReference>
<dbReference type="Gene3D" id="1.10.10.10">
    <property type="entry name" value="Winged helix-like DNA-binding domain superfamily/Winged helix DNA-binding domain"/>
    <property type="match status" value="1"/>
</dbReference>
<evidence type="ECO:0000313" key="9">
    <source>
        <dbReference type="Ensembl" id="ENSPSIP00000009929.1"/>
    </source>
</evidence>
<feature type="DNA-binding region" description="Fork-head" evidence="6">
    <location>
        <begin position="131"/>
        <end position="225"/>
    </location>
</feature>
<keyword evidence="5 6" id="KW-0539">Nucleus</keyword>
<dbReference type="GO" id="GO:0000978">
    <property type="term" value="F:RNA polymerase II cis-regulatory region sequence-specific DNA binding"/>
    <property type="evidence" value="ECO:0007669"/>
    <property type="project" value="TreeGrafter"/>
</dbReference>
<evidence type="ECO:0000256" key="1">
    <source>
        <dbReference type="ARBA" id="ARBA00004123"/>
    </source>
</evidence>
<dbReference type="PANTHER" id="PTHR11829:SF384">
    <property type="entry name" value="FORK-HEAD DOMAIN-CONTAINING PROTEIN"/>
    <property type="match status" value="1"/>
</dbReference>
<dbReference type="AlphaFoldDB" id="K7FPG9"/>
<dbReference type="GO" id="GO:0000981">
    <property type="term" value="F:DNA-binding transcription factor activity, RNA polymerase II-specific"/>
    <property type="evidence" value="ECO:0007669"/>
    <property type="project" value="TreeGrafter"/>
</dbReference>
<dbReference type="SMART" id="SM00339">
    <property type="entry name" value="FH"/>
    <property type="match status" value="1"/>
</dbReference>
<keyword evidence="10" id="KW-1185">Reference proteome</keyword>
<dbReference type="InterPro" id="IPR030456">
    <property type="entry name" value="TF_fork_head_CS_2"/>
</dbReference>
<name>K7FPG9_PELSI</name>
<dbReference type="RefSeq" id="XP_006121427.1">
    <property type="nucleotide sequence ID" value="XM_006121365.3"/>
</dbReference>
<organism evidence="9 10">
    <name type="scientific">Pelodiscus sinensis</name>
    <name type="common">Chinese softshell turtle</name>
    <name type="synonym">Trionyx sinensis</name>
    <dbReference type="NCBI Taxonomy" id="13735"/>
    <lineage>
        <taxon>Eukaryota</taxon>
        <taxon>Metazoa</taxon>
        <taxon>Chordata</taxon>
        <taxon>Craniata</taxon>
        <taxon>Vertebrata</taxon>
        <taxon>Euteleostomi</taxon>
        <taxon>Archelosauria</taxon>
        <taxon>Testudinata</taxon>
        <taxon>Testudines</taxon>
        <taxon>Cryptodira</taxon>
        <taxon>Trionychia</taxon>
        <taxon>Trionychidae</taxon>
        <taxon>Pelodiscus</taxon>
    </lineage>
</organism>
<evidence type="ECO:0000256" key="3">
    <source>
        <dbReference type="ARBA" id="ARBA00023125"/>
    </source>
</evidence>
<reference evidence="10" key="2">
    <citation type="journal article" date="2013" name="Nat. Genet.">
        <title>The draft genomes of soft-shell turtle and green sea turtle yield insights into the development and evolution of the turtle-specific body plan.</title>
        <authorList>
            <person name="Wang Z."/>
            <person name="Pascual-Anaya J."/>
            <person name="Zadissa A."/>
            <person name="Li W."/>
            <person name="Niimura Y."/>
            <person name="Huang Z."/>
            <person name="Li C."/>
            <person name="White S."/>
            <person name="Xiong Z."/>
            <person name="Fang D."/>
            <person name="Wang B."/>
            <person name="Ming Y."/>
            <person name="Chen Y."/>
            <person name="Zheng Y."/>
            <person name="Kuraku S."/>
            <person name="Pignatelli M."/>
            <person name="Herrero J."/>
            <person name="Beal K."/>
            <person name="Nozawa M."/>
            <person name="Li Q."/>
            <person name="Wang J."/>
            <person name="Zhang H."/>
            <person name="Yu L."/>
            <person name="Shigenobu S."/>
            <person name="Wang J."/>
            <person name="Liu J."/>
            <person name="Flicek P."/>
            <person name="Searle S."/>
            <person name="Wang J."/>
            <person name="Kuratani S."/>
            <person name="Yin Y."/>
            <person name="Aken B."/>
            <person name="Zhang G."/>
            <person name="Irie N."/>
        </authorList>
    </citation>
    <scope>NUCLEOTIDE SEQUENCE [LARGE SCALE GENOMIC DNA]</scope>
    <source>
        <strain evidence="10">Daiwa-1</strain>
    </source>
</reference>
<dbReference type="OMA" id="GHQPSNQ"/>
<accession>K7FPG9</accession>
<dbReference type="FunFam" id="1.10.10.10:FF:000016">
    <property type="entry name" value="Forkhead box protein I1"/>
    <property type="match status" value="1"/>
</dbReference>
<dbReference type="GO" id="GO:0030154">
    <property type="term" value="P:cell differentiation"/>
    <property type="evidence" value="ECO:0007669"/>
    <property type="project" value="TreeGrafter"/>
</dbReference>
<dbReference type="PROSITE" id="PS00658">
    <property type="entry name" value="FORK_HEAD_2"/>
    <property type="match status" value="1"/>
</dbReference>
<reference evidence="9" key="4">
    <citation type="submission" date="2025-09" db="UniProtKB">
        <authorList>
            <consortium name="Ensembl"/>
        </authorList>
    </citation>
    <scope>IDENTIFICATION</scope>
</reference>
<evidence type="ECO:0000256" key="6">
    <source>
        <dbReference type="PROSITE-ProRule" id="PRU00089"/>
    </source>
</evidence>
<feature type="domain" description="Fork-head" evidence="8">
    <location>
        <begin position="131"/>
        <end position="225"/>
    </location>
</feature>
<keyword evidence="2" id="KW-0805">Transcription regulation</keyword>
<evidence type="ECO:0000313" key="10">
    <source>
        <dbReference type="Proteomes" id="UP000007267"/>
    </source>
</evidence>
<dbReference type="GeneID" id="102457444"/>
<keyword evidence="4" id="KW-0804">Transcription</keyword>
<dbReference type="KEGG" id="pss:102457444"/>
<protein>
    <submittedName>
        <fullName evidence="9">Forkhead box I2</fullName>
    </submittedName>
</protein>
<dbReference type="Pfam" id="PF00250">
    <property type="entry name" value="Forkhead"/>
    <property type="match status" value="1"/>
</dbReference>
<dbReference type="InterPro" id="IPR036390">
    <property type="entry name" value="WH_DNA-bd_sf"/>
</dbReference>
<evidence type="ECO:0000256" key="4">
    <source>
        <dbReference type="ARBA" id="ARBA00023163"/>
    </source>
</evidence>
<dbReference type="HOGENOM" id="CLU_046860_1_0_1"/>
<evidence type="ECO:0000256" key="2">
    <source>
        <dbReference type="ARBA" id="ARBA00023015"/>
    </source>
</evidence>
<feature type="region of interest" description="Disordered" evidence="7">
    <location>
        <begin position="223"/>
        <end position="286"/>
    </location>
</feature>
<evidence type="ECO:0000259" key="8">
    <source>
        <dbReference type="PROSITE" id="PS50039"/>
    </source>
</evidence>
<dbReference type="OrthoDB" id="5402974at2759"/>
<reference evidence="10" key="1">
    <citation type="submission" date="2011-10" db="EMBL/GenBank/DDBJ databases">
        <authorList>
            <consortium name="Soft-shell Turtle Genome Consortium"/>
        </authorList>
    </citation>
    <scope>NUCLEOTIDE SEQUENCE [LARGE SCALE GENOMIC DNA]</scope>
    <source>
        <strain evidence="10">Daiwa-1</strain>
    </source>
</reference>
<dbReference type="GO" id="GO:0005634">
    <property type="term" value="C:nucleus"/>
    <property type="evidence" value="ECO:0007669"/>
    <property type="project" value="UniProtKB-SubCell"/>
</dbReference>
<dbReference type="PRINTS" id="PR00053">
    <property type="entry name" value="FORKHEAD"/>
</dbReference>
<dbReference type="PROSITE" id="PS50039">
    <property type="entry name" value="FORK_HEAD_3"/>
    <property type="match status" value="1"/>
</dbReference>
<dbReference type="PANTHER" id="PTHR11829">
    <property type="entry name" value="FORKHEAD BOX PROTEIN"/>
    <property type="match status" value="1"/>
</dbReference>
<dbReference type="GeneTree" id="ENSGT00940000161176"/>
<dbReference type="SUPFAM" id="SSF46785">
    <property type="entry name" value="Winged helix' DNA-binding domain"/>
    <property type="match status" value="1"/>
</dbReference>
<dbReference type="Proteomes" id="UP000007267">
    <property type="component" value="Unassembled WGS sequence"/>
</dbReference>
<feature type="region of interest" description="Disordered" evidence="7">
    <location>
        <begin position="317"/>
        <end position="343"/>
    </location>
</feature>
<comment type="subcellular location">
    <subcellularLocation>
        <location evidence="1 6">Nucleus</location>
    </subcellularLocation>
</comment>
<dbReference type="CTD" id="399823"/>
<proteinExistence type="predicted"/>
<sequence>MNSFGQQPTNSQSTPLQHPNAQDLLDMAVYCDNLSVYPQNLHHHHPQRPSAPPGGYGLSEYSPPAANPYLWLNGPAISSSPYLSGTNGASFIPSGYGTSQRQFLAPASGFGGTDLSWLSLSSQQEFFKLVRPPYSYSALIAMAIQNAPEKKLTLSQIYQYVAENFPFYKKSKAGWQNSIRHNLSLNDCFKKVPRDEDDPGKGNYWTLDPNCEKMFDNGNFRRKRKRRAEAPGTSAPGVPGKAEDQSGGALKSPDPASPLVLSCPAPPNSAGGCGSGPQSSPAPARSPCFSSFASSMQAFASGNNGFARPLSAGLAGEASHGRQAGPAVSAGPTSNSGTAHPRMNSCASGQHFLNNFSVNHLIYSRDGTEV</sequence>
<dbReference type="InterPro" id="IPR036388">
    <property type="entry name" value="WH-like_DNA-bd_sf"/>
</dbReference>
<evidence type="ECO:0000256" key="5">
    <source>
        <dbReference type="ARBA" id="ARBA00023242"/>
    </source>
</evidence>
<dbReference type="GO" id="GO:0009653">
    <property type="term" value="P:anatomical structure morphogenesis"/>
    <property type="evidence" value="ECO:0007669"/>
    <property type="project" value="TreeGrafter"/>
</dbReference>
<keyword evidence="3 6" id="KW-0238">DNA-binding</keyword>
<dbReference type="InterPro" id="IPR050211">
    <property type="entry name" value="FOX_domain-containing"/>
</dbReference>
<dbReference type="EMBL" id="AGCU01074091">
    <property type="status" value="NOT_ANNOTATED_CDS"/>
    <property type="molecule type" value="Genomic_DNA"/>
</dbReference>
<reference evidence="9" key="3">
    <citation type="submission" date="2025-08" db="UniProtKB">
        <authorList>
            <consortium name="Ensembl"/>
        </authorList>
    </citation>
    <scope>IDENTIFICATION</scope>
</reference>
<evidence type="ECO:0000256" key="7">
    <source>
        <dbReference type="SAM" id="MobiDB-lite"/>
    </source>
</evidence>
<dbReference type="eggNOG" id="KOG2294">
    <property type="taxonomic scope" value="Eukaryota"/>
</dbReference>
<gene>
    <name evidence="9" type="primary">FOXI2</name>
</gene>
<dbReference type="PROSITE" id="PS00657">
    <property type="entry name" value="FORK_HEAD_1"/>
    <property type="match status" value="1"/>
</dbReference>
<dbReference type="InterPro" id="IPR018122">
    <property type="entry name" value="TF_fork_head_CS_1"/>
</dbReference>